<feature type="region of interest" description="Disordered" evidence="1">
    <location>
        <begin position="1"/>
        <end position="55"/>
    </location>
</feature>
<sequence length="78" mass="7966">MSRTPLPGWAAITAGRKQTRPRMSGTDSARDSIDQAIGRSGGPPGPPGPRGPVTVGAACSRADVCTDVMRPPPGSVNR</sequence>
<dbReference type="EMBL" id="BMUW01000003">
    <property type="protein sequence ID" value="GGZ47791.1"/>
    <property type="molecule type" value="Genomic_DNA"/>
</dbReference>
<protein>
    <submittedName>
        <fullName evidence="2">Uncharacterized protein</fullName>
    </submittedName>
</protein>
<evidence type="ECO:0000256" key="1">
    <source>
        <dbReference type="SAM" id="MobiDB-lite"/>
    </source>
</evidence>
<keyword evidence="3" id="KW-1185">Reference proteome</keyword>
<name>A0ABQ3BND6_9ACTN</name>
<evidence type="ECO:0000313" key="3">
    <source>
        <dbReference type="Proteomes" id="UP000624183"/>
    </source>
</evidence>
<dbReference type="Proteomes" id="UP000624183">
    <property type="component" value="Unassembled WGS sequence"/>
</dbReference>
<organism evidence="2 3">
    <name type="scientific">Streptomyces rubiginosohelvolus</name>
    <dbReference type="NCBI Taxonomy" id="67362"/>
    <lineage>
        <taxon>Bacteria</taxon>
        <taxon>Bacillati</taxon>
        <taxon>Actinomycetota</taxon>
        <taxon>Actinomycetes</taxon>
        <taxon>Kitasatosporales</taxon>
        <taxon>Streptomycetaceae</taxon>
        <taxon>Streptomyces</taxon>
    </lineage>
</organism>
<gene>
    <name evidence="2" type="ORF">GCM10010328_22870</name>
</gene>
<proteinExistence type="predicted"/>
<reference evidence="3" key="1">
    <citation type="journal article" date="2019" name="Int. J. Syst. Evol. Microbiol.">
        <title>The Global Catalogue of Microorganisms (GCM) 10K type strain sequencing project: providing services to taxonomists for standard genome sequencing and annotation.</title>
        <authorList>
            <consortium name="The Broad Institute Genomics Platform"/>
            <consortium name="The Broad Institute Genome Sequencing Center for Infectious Disease"/>
            <person name="Wu L."/>
            <person name="Ma J."/>
        </authorList>
    </citation>
    <scope>NUCLEOTIDE SEQUENCE [LARGE SCALE GENOMIC DNA]</scope>
    <source>
        <strain evidence="3">JCM 4602</strain>
    </source>
</reference>
<comment type="caution">
    <text evidence="2">The sequence shown here is derived from an EMBL/GenBank/DDBJ whole genome shotgun (WGS) entry which is preliminary data.</text>
</comment>
<evidence type="ECO:0000313" key="2">
    <source>
        <dbReference type="EMBL" id="GGZ47791.1"/>
    </source>
</evidence>
<accession>A0ABQ3BND6</accession>